<dbReference type="InterPro" id="IPR029044">
    <property type="entry name" value="Nucleotide-diphossugar_trans"/>
</dbReference>
<dbReference type="Pfam" id="PF00535">
    <property type="entry name" value="Glycos_transf_2"/>
    <property type="match status" value="1"/>
</dbReference>
<dbReference type="InterPro" id="IPR001173">
    <property type="entry name" value="Glyco_trans_2-like"/>
</dbReference>
<accession>A0A0M0BNR5</accession>
<dbReference type="AlphaFoldDB" id="A0A0M0BNR5"/>
<dbReference type="EMBL" id="LFWU01000130">
    <property type="protein sequence ID" value="KON30232.1"/>
    <property type="molecule type" value="Genomic_DNA"/>
</dbReference>
<proteinExistence type="predicted"/>
<gene>
    <name evidence="2" type="ORF">AC477_05125</name>
</gene>
<dbReference type="Gene3D" id="3.90.550.10">
    <property type="entry name" value="Spore Coat Polysaccharide Biosynthesis Protein SpsA, Chain A"/>
    <property type="match status" value="1"/>
</dbReference>
<sequence>AFNSASTISLTLSSIFSNDLPKESYEVLVVDNDSSDETVEVAKKYPVKVYHCPKRGIGPPRNLGIRNATGDIVCLTDSDCVVEKQWLKKIRDFFKQHPDADGIGGPVYPYARGQNKIQKLTGELFVEDQFFPQELKEVQNSSMVGVLFGSNSAYKKDVLLRAGGYCEPGGSNLELVWRLASLKRKLFFNPAIRVSHIFPSGLRSIFKQQFRWGVQSTDMRRRHKVHTGTKDSIYFLYLPVKRFLSLPFQTDLEKELLHLFQLASYDLGRIYGISNFDSCPPSF</sequence>
<name>A0A0M0BNR5_9ARCH</name>
<comment type="caution">
    <text evidence="2">The sequence shown here is derived from an EMBL/GenBank/DDBJ whole genome shotgun (WGS) entry which is preliminary data.</text>
</comment>
<feature type="domain" description="Glycosyltransferase 2-like" evidence="1">
    <location>
        <begin position="1"/>
        <end position="159"/>
    </location>
</feature>
<evidence type="ECO:0000313" key="3">
    <source>
        <dbReference type="Proteomes" id="UP000037237"/>
    </source>
</evidence>
<feature type="non-terminal residue" evidence="2">
    <location>
        <position position="1"/>
    </location>
</feature>
<organism evidence="2 3">
    <name type="scientific">miscellaneous Crenarchaeota group-1 archaeon SG8-32-1</name>
    <dbReference type="NCBI Taxonomy" id="1685124"/>
    <lineage>
        <taxon>Archaea</taxon>
        <taxon>Candidatus Bathyarchaeota</taxon>
        <taxon>MCG-1</taxon>
    </lineage>
</organism>
<evidence type="ECO:0000259" key="1">
    <source>
        <dbReference type="Pfam" id="PF00535"/>
    </source>
</evidence>
<dbReference type="InterPro" id="IPR050834">
    <property type="entry name" value="Glycosyltransf_2"/>
</dbReference>
<reference evidence="2 3" key="1">
    <citation type="submission" date="2015-06" db="EMBL/GenBank/DDBJ databases">
        <title>New insights into the roles of widespread benthic archaea in carbon and nitrogen cycling.</title>
        <authorList>
            <person name="Lazar C.S."/>
            <person name="Baker B.J."/>
            <person name="Seitz K.W."/>
            <person name="Hyde A.S."/>
            <person name="Dick G.J."/>
            <person name="Hinrichs K.-U."/>
            <person name="Teske A.P."/>
        </authorList>
    </citation>
    <scope>NUCLEOTIDE SEQUENCE [LARGE SCALE GENOMIC DNA]</scope>
    <source>
        <strain evidence="2">SG8-32-1</strain>
    </source>
</reference>
<dbReference type="PANTHER" id="PTHR43685">
    <property type="entry name" value="GLYCOSYLTRANSFERASE"/>
    <property type="match status" value="1"/>
</dbReference>
<dbReference type="SUPFAM" id="SSF53448">
    <property type="entry name" value="Nucleotide-diphospho-sugar transferases"/>
    <property type="match status" value="1"/>
</dbReference>
<protein>
    <recommendedName>
        <fullName evidence="1">Glycosyltransferase 2-like domain-containing protein</fullName>
    </recommendedName>
</protein>
<evidence type="ECO:0000313" key="2">
    <source>
        <dbReference type="EMBL" id="KON30232.1"/>
    </source>
</evidence>
<dbReference type="PANTHER" id="PTHR43685:SF14">
    <property type="entry name" value="GLYCOSYLTRANSFERASE 2-LIKE DOMAIN-CONTAINING PROTEIN"/>
    <property type="match status" value="1"/>
</dbReference>
<dbReference type="Proteomes" id="UP000037237">
    <property type="component" value="Unassembled WGS sequence"/>
</dbReference>